<sequence length="73" mass="8307">MLYISYLACWNIFNGYWSDRVIKRDSVTKVADAHLVHRSDLRILWKSVACGSDTNADSTLFLEDPGQLNACKN</sequence>
<protein>
    <submittedName>
        <fullName evidence="1">Uncharacterized protein</fullName>
    </submittedName>
</protein>
<proteinExistence type="predicted"/>
<evidence type="ECO:0000313" key="1">
    <source>
        <dbReference type="EMBL" id="SVE45405.1"/>
    </source>
</evidence>
<dbReference type="AlphaFoldDB" id="A0A383DME5"/>
<accession>A0A383DME5</accession>
<feature type="non-terminal residue" evidence="1">
    <location>
        <position position="73"/>
    </location>
</feature>
<gene>
    <name evidence="1" type="ORF">METZ01_LOCUS498259</name>
</gene>
<reference evidence="1" key="1">
    <citation type="submission" date="2018-05" db="EMBL/GenBank/DDBJ databases">
        <authorList>
            <person name="Lanie J.A."/>
            <person name="Ng W.-L."/>
            <person name="Kazmierczak K.M."/>
            <person name="Andrzejewski T.M."/>
            <person name="Davidsen T.M."/>
            <person name="Wayne K.J."/>
            <person name="Tettelin H."/>
            <person name="Glass J.I."/>
            <person name="Rusch D."/>
            <person name="Podicherti R."/>
            <person name="Tsui H.-C.T."/>
            <person name="Winkler M.E."/>
        </authorList>
    </citation>
    <scope>NUCLEOTIDE SEQUENCE</scope>
</reference>
<organism evidence="1">
    <name type="scientific">marine metagenome</name>
    <dbReference type="NCBI Taxonomy" id="408172"/>
    <lineage>
        <taxon>unclassified sequences</taxon>
        <taxon>metagenomes</taxon>
        <taxon>ecological metagenomes</taxon>
    </lineage>
</organism>
<dbReference type="EMBL" id="UINC01218402">
    <property type="protein sequence ID" value="SVE45405.1"/>
    <property type="molecule type" value="Genomic_DNA"/>
</dbReference>
<name>A0A383DME5_9ZZZZ</name>